<dbReference type="HOGENOM" id="CLU_033465_6_0_1"/>
<evidence type="ECO:0000313" key="7">
    <source>
        <dbReference type="Proteomes" id="UP000016930"/>
    </source>
</evidence>
<feature type="transmembrane region" description="Helical" evidence="5">
    <location>
        <begin position="20"/>
        <end position="37"/>
    </location>
</feature>
<dbReference type="GO" id="GO:0000324">
    <property type="term" value="C:fungal-type vacuole"/>
    <property type="evidence" value="ECO:0007669"/>
    <property type="project" value="TreeGrafter"/>
</dbReference>
<evidence type="ECO:0008006" key="8">
    <source>
        <dbReference type="Google" id="ProtNLM"/>
    </source>
</evidence>
<feature type="transmembrane region" description="Helical" evidence="5">
    <location>
        <begin position="119"/>
        <end position="137"/>
    </location>
</feature>
<keyword evidence="7" id="KW-1185">Reference proteome</keyword>
<feature type="transmembrane region" description="Helical" evidence="5">
    <location>
        <begin position="214"/>
        <end position="232"/>
    </location>
</feature>
<protein>
    <recommendedName>
        <fullName evidence="8">RTA1-domain-containing protein</fullName>
    </recommendedName>
</protein>
<dbReference type="PANTHER" id="PTHR31465:SF9">
    <property type="entry name" value="SPHINGOID LONG-CHAIN BASE TRANSPORTER RSB1"/>
    <property type="match status" value="1"/>
</dbReference>
<evidence type="ECO:0000256" key="1">
    <source>
        <dbReference type="ARBA" id="ARBA00004141"/>
    </source>
</evidence>
<name>M2RCA9_CERS8</name>
<evidence type="ECO:0000256" key="2">
    <source>
        <dbReference type="ARBA" id="ARBA00022692"/>
    </source>
</evidence>
<feature type="transmembrane region" description="Helical" evidence="5">
    <location>
        <begin position="44"/>
        <end position="62"/>
    </location>
</feature>
<comment type="subcellular location">
    <subcellularLocation>
        <location evidence="1">Membrane</location>
        <topology evidence="1">Multi-pass membrane protein</topology>
    </subcellularLocation>
</comment>
<dbReference type="GO" id="GO:0005886">
    <property type="term" value="C:plasma membrane"/>
    <property type="evidence" value="ECO:0007669"/>
    <property type="project" value="TreeGrafter"/>
</dbReference>
<organism evidence="6 7">
    <name type="scientific">Ceriporiopsis subvermispora (strain B)</name>
    <name type="common">White-rot fungus</name>
    <name type="synonym">Gelatoporia subvermispora</name>
    <dbReference type="NCBI Taxonomy" id="914234"/>
    <lineage>
        <taxon>Eukaryota</taxon>
        <taxon>Fungi</taxon>
        <taxon>Dikarya</taxon>
        <taxon>Basidiomycota</taxon>
        <taxon>Agaricomycotina</taxon>
        <taxon>Agaricomycetes</taxon>
        <taxon>Polyporales</taxon>
        <taxon>Gelatoporiaceae</taxon>
        <taxon>Gelatoporia</taxon>
    </lineage>
</organism>
<feature type="transmembrane region" description="Helical" evidence="5">
    <location>
        <begin position="259"/>
        <end position="278"/>
    </location>
</feature>
<dbReference type="Pfam" id="PF04479">
    <property type="entry name" value="RTA1"/>
    <property type="match status" value="1"/>
</dbReference>
<gene>
    <name evidence="6" type="ORF">CERSUDRAFT_120916</name>
</gene>
<dbReference type="Proteomes" id="UP000016930">
    <property type="component" value="Unassembled WGS sequence"/>
</dbReference>
<evidence type="ECO:0000256" key="3">
    <source>
        <dbReference type="ARBA" id="ARBA00022989"/>
    </source>
</evidence>
<evidence type="ECO:0000313" key="6">
    <source>
        <dbReference type="EMBL" id="EMD42085.1"/>
    </source>
</evidence>
<reference evidence="6 7" key="1">
    <citation type="journal article" date="2012" name="Proc. Natl. Acad. Sci. U.S.A.">
        <title>Comparative genomics of Ceriporiopsis subvermispora and Phanerochaete chrysosporium provide insight into selective ligninolysis.</title>
        <authorList>
            <person name="Fernandez-Fueyo E."/>
            <person name="Ruiz-Duenas F.J."/>
            <person name="Ferreira P."/>
            <person name="Floudas D."/>
            <person name="Hibbett D.S."/>
            <person name="Canessa P."/>
            <person name="Larrondo L.F."/>
            <person name="James T.Y."/>
            <person name="Seelenfreund D."/>
            <person name="Lobos S."/>
            <person name="Polanco R."/>
            <person name="Tello M."/>
            <person name="Honda Y."/>
            <person name="Watanabe T."/>
            <person name="Watanabe T."/>
            <person name="Ryu J.S."/>
            <person name="Kubicek C.P."/>
            <person name="Schmoll M."/>
            <person name="Gaskell J."/>
            <person name="Hammel K.E."/>
            <person name="St John F.J."/>
            <person name="Vanden Wymelenberg A."/>
            <person name="Sabat G."/>
            <person name="Splinter BonDurant S."/>
            <person name="Syed K."/>
            <person name="Yadav J.S."/>
            <person name="Doddapaneni H."/>
            <person name="Subramanian V."/>
            <person name="Lavin J.L."/>
            <person name="Oguiza J.A."/>
            <person name="Perez G."/>
            <person name="Pisabarro A.G."/>
            <person name="Ramirez L."/>
            <person name="Santoyo F."/>
            <person name="Master E."/>
            <person name="Coutinho P.M."/>
            <person name="Henrissat B."/>
            <person name="Lombard V."/>
            <person name="Magnuson J.K."/>
            <person name="Kuees U."/>
            <person name="Hori C."/>
            <person name="Igarashi K."/>
            <person name="Samejima M."/>
            <person name="Held B.W."/>
            <person name="Barry K.W."/>
            <person name="LaButti K.M."/>
            <person name="Lapidus A."/>
            <person name="Lindquist E.A."/>
            <person name="Lucas S.M."/>
            <person name="Riley R."/>
            <person name="Salamov A.A."/>
            <person name="Hoffmeister D."/>
            <person name="Schwenk D."/>
            <person name="Hadar Y."/>
            <person name="Yarden O."/>
            <person name="de Vries R.P."/>
            <person name="Wiebenga A."/>
            <person name="Stenlid J."/>
            <person name="Eastwood D."/>
            <person name="Grigoriev I.V."/>
            <person name="Berka R.M."/>
            <person name="Blanchette R.A."/>
            <person name="Kersten P."/>
            <person name="Martinez A.T."/>
            <person name="Vicuna R."/>
            <person name="Cullen D."/>
        </authorList>
    </citation>
    <scope>NUCLEOTIDE SEQUENCE [LARGE SCALE GENOMIC DNA]</scope>
    <source>
        <strain evidence="6 7">B</strain>
    </source>
</reference>
<dbReference type="STRING" id="914234.M2RCA9"/>
<feature type="transmembrane region" description="Helical" evidence="5">
    <location>
        <begin position="157"/>
        <end position="182"/>
    </location>
</feature>
<keyword evidence="2 5" id="KW-0812">Transmembrane</keyword>
<keyword evidence="3 5" id="KW-1133">Transmembrane helix</keyword>
<keyword evidence="4 5" id="KW-0472">Membrane</keyword>
<sequence length="312" mass="34806">MNSTDTSEINPYGYTPDRGVCFTFIILFGISVFVHLVQTFYFKVWYWIPTTLLAGAGEILGWAGRLWSTYNLFNSDAYTIQIVSLIIAPTPFIAAIFTAFGRLVMLLGPQYSRLTPRKYSRIFITSDILCLVIQALGGATASGANTPSDAQAKLGGYLALGGIALQLISLICFVVLSSEFLLRYKYDKPYPRATSTSAFVTGYRRPRTERSVKLFIRGLALATFFLFVRAIYRTIELADGWNGTVIHTQVYFNCFDGTMVFLAFFTMNLAHPGFLLGARAFKTEIERLALAKFPATYQDQNQMDLETAASQS</sequence>
<accession>M2RCA9</accession>
<evidence type="ECO:0000256" key="5">
    <source>
        <dbReference type="SAM" id="Phobius"/>
    </source>
</evidence>
<feature type="transmembrane region" description="Helical" evidence="5">
    <location>
        <begin position="82"/>
        <end position="107"/>
    </location>
</feature>
<dbReference type="AlphaFoldDB" id="M2RCA9"/>
<proteinExistence type="predicted"/>
<dbReference type="EMBL" id="KB445791">
    <property type="protein sequence ID" value="EMD42085.1"/>
    <property type="molecule type" value="Genomic_DNA"/>
</dbReference>
<dbReference type="PANTHER" id="PTHR31465">
    <property type="entry name" value="PROTEIN RTA1-RELATED"/>
    <property type="match status" value="1"/>
</dbReference>
<dbReference type="OrthoDB" id="3358017at2759"/>
<dbReference type="InterPro" id="IPR007568">
    <property type="entry name" value="RTA1"/>
</dbReference>
<evidence type="ECO:0000256" key="4">
    <source>
        <dbReference type="ARBA" id="ARBA00023136"/>
    </source>
</evidence>